<evidence type="ECO:0000313" key="9">
    <source>
        <dbReference type="Proteomes" id="UP000199412"/>
    </source>
</evidence>
<sequence>MTDPTVEPIVEDVTPPLDELHDEPHETRHDTMQAIRDAIVDSALIHVAFDGWSGRTLRAAAVDAGFEPGQAERAFPGGAAEAVAHWCNLADRRMEQALREADTEGLRLHERIGMAIRLRLEPLEMDREAVRRGIAVLSLPMNSRLSLRCTYRTVDTIWWAVGDASTDFNFYSKRMQLAGIYMATLLYWLDDSSDGSTETWAFLERRLDTMVRLRKARTRVEAGLSRIPNPISAAWKMGDRMRDMAERSPFGARRRGA</sequence>
<evidence type="ECO:0000256" key="1">
    <source>
        <dbReference type="ARBA" id="ARBA00004749"/>
    </source>
</evidence>
<dbReference type="PANTHER" id="PTHR21427">
    <property type="entry name" value="UBIQUINONE BIOSYNTHESIS PROTEIN COQ9, MITOCHONDRIAL"/>
    <property type="match status" value="1"/>
</dbReference>
<keyword evidence="9" id="KW-1185">Reference proteome</keyword>
<keyword evidence="8" id="KW-0830">Ubiquinone</keyword>
<proteinExistence type="inferred from homology"/>
<accession>A0A1G6WN27</accession>
<evidence type="ECO:0000313" key="8">
    <source>
        <dbReference type="EMBL" id="SDD67204.1"/>
    </source>
</evidence>
<keyword evidence="3" id="KW-0831">Ubiquinone biosynthesis</keyword>
<evidence type="ECO:0000259" key="7">
    <source>
        <dbReference type="Pfam" id="PF08511"/>
    </source>
</evidence>
<keyword evidence="4" id="KW-0809">Transit peptide</keyword>
<dbReference type="Pfam" id="PF08511">
    <property type="entry name" value="COQ9"/>
    <property type="match status" value="1"/>
</dbReference>
<dbReference type="AlphaFoldDB" id="A0A1G6WN27"/>
<feature type="domain" description="COQ9 C-terminal" evidence="7">
    <location>
        <begin position="145"/>
        <end position="213"/>
    </location>
</feature>
<dbReference type="GO" id="GO:0006744">
    <property type="term" value="P:ubiquinone biosynthetic process"/>
    <property type="evidence" value="ECO:0007669"/>
    <property type="project" value="UniProtKB-KW"/>
</dbReference>
<dbReference type="GO" id="GO:0008289">
    <property type="term" value="F:lipid binding"/>
    <property type="evidence" value="ECO:0007669"/>
    <property type="project" value="UniProtKB-KW"/>
</dbReference>
<evidence type="ECO:0000256" key="2">
    <source>
        <dbReference type="ARBA" id="ARBA00010766"/>
    </source>
</evidence>
<keyword evidence="5" id="KW-0446">Lipid-binding</keyword>
<dbReference type="RefSeq" id="WP_245699029.1">
    <property type="nucleotide sequence ID" value="NZ_FNAP01000001.1"/>
</dbReference>
<dbReference type="InterPro" id="IPR012762">
    <property type="entry name" value="Ubiq_biosynth_COQ9"/>
</dbReference>
<gene>
    <name evidence="8" type="ORF">SAMN05421720_101214</name>
</gene>
<evidence type="ECO:0000256" key="4">
    <source>
        <dbReference type="ARBA" id="ARBA00022946"/>
    </source>
</evidence>
<comment type="function">
    <text evidence="6">Membrane-associated protein that warps the membrane surface to access and bind aromatic isoprenes with high specificity, including ubiquinone (CoQ) isoprene intermediates and presents them directly to COQ7, therefore facilitating the COQ7-mediated hydroxylase step. Participates in the biosynthesis of coenzyme Q, also named ubiquinone, an essential lipid-soluble electron transporter for aerobic cellular respiration.</text>
</comment>
<organism evidence="8 9">
    <name type="scientific">Rhodospira trueperi</name>
    <dbReference type="NCBI Taxonomy" id="69960"/>
    <lineage>
        <taxon>Bacteria</taxon>
        <taxon>Pseudomonadati</taxon>
        <taxon>Pseudomonadota</taxon>
        <taxon>Alphaproteobacteria</taxon>
        <taxon>Rhodospirillales</taxon>
        <taxon>Rhodospirillaceae</taxon>
        <taxon>Rhodospira</taxon>
    </lineage>
</organism>
<protein>
    <submittedName>
        <fullName evidence="8">Ubiquinone biosynthesis protein COQ9</fullName>
    </submittedName>
</protein>
<dbReference type="Gene3D" id="1.10.357.10">
    <property type="entry name" value="Tetracycline Repressor, domain 2"/>
    <property type="match status" value="1"/>
</dbReference>
<dbReference type="Proteomes" id="UP000199412">
    <property type="component" value="Unassembled WGS sequence"/>
</dbReference>
<dbReference type="STRING" id="69960.SAMN05421720_101214"/>
<dbReference type="PANTHER" id="PTHR21427:SF19">
    <property type="entry name" value="UBIQUINONE BIOSYNTHESIS PROTEIN COQ9, MITOCHONDRIAL"/>
    <property type="match status" value="1"/>
</dbReference>
<comment type="similarity">
    <text evidence="2">Belongs to the COQ9 family.</text>
</comment>
<dbReference type="NCBIfam" id="TIGR02396">
    <property type="entry name" value="diverge_rpsU"/>
    <property type="match status" value="1"/>
</dbReference>
<name>A0A1G6WN27_9PROT</name>
<comment type="pathway">
    <text evidence="1">Cofactor biosynthesis; ubiquinone biosynthesis.</text>
</comment>
<dbReference type="InterPro" id="IPR013718">
    <property type="entry name" value="COQ9_C"/>
</dbReference>
<reference evidence="8 9" key="1">
    <citation type="submission" date="2016-10" db="EMBL/GenBank/DDBJ databases">
        <authorList>
            <person name="de Groot N.N."/>
        </authorList>
    </citation>
    <scope>NUCLEOTIDE SEQUENCE [LARGE SCALE GENOMIC DNA]</scope>
    <source>
        <strain evidence="8 9">ATCC 700224</strain>
    </source>
</reference>
<dbReference type="EMBL" id="FNAP01000001">
    <property type="protein sequence ID" value="SDD67204.1"/>
    <property type="molecule type" value="Genomic_DNA"/>
</dbReference>
<evidence type="ECO:0000256" key="5">
    <source>
        <dbReference type="ARBA" id="ARBA00023121"/>
    </source>
</evidence>
<evidence type="ECO:0000256" key="6">
    <source>
        <dbReference type="ARBA" id="ARBA00058104"/>
    </source>
</evidence>
<evidence type="ECO:0000256" key="3">
    <source>
        <dbReference type="ARBA" id="ARBA00022688"/>
    </source>
</evidence>